<protein>
    <submittedName>
        <fullName evidence="2">Uncharacterized protein</fullName>
    </submittedName>
</protein>
<organism evidence="2 3">
    <name type="scientific">Trifolium pratense</name>
    <name type="common">Red clover</name>
    <dbReference type="NCBI Taxonomy" id="57577"/>
    <lineage>
        <taxon>Eukaryota</taxon>
        <taxon>Viridiplantae</taxon>
        <taxon>Streptophyta</taxon>
        <taxon>Embryophyta</taxon>
        <taxon>Tracheophyta</taxon>
        <taxon>Spermatophyta</taxon>
        <taxon>Magnoliopsida</taxon>
        <taxon>eudicotyledons</taxon>
        <taxon>Gunneridae</taxon>
        <taxon>Pentapetalae</taxon>
        <taxon>rosids</taxon>
        <taxon>fabids</taxon>
        <taxon>Fabales</taxon>
        <taxon>Fabaceae</taxon>
        <taxon>Papilionoideae</taxon>
        <taxon>50 kb inversion clade</taxon>
        <taxon>NPAAA clade</taxon>
        <taxon>Hologalegina</taxon>
        <taxon>IRL clade</taxon>
        <taxon>Trifolieae</taxon>
        <taxon>Trifolium</taxon>
    </lineage>
</organism>
<evidence type="ECO:0000256" key="1">
    <source>
        <dbReference type="SAM" id="MobiDB-lite"/>
    </source>
</evidence>
<reference evidence="2 3" key="1">
    <citation type="journal article" date="2014" name="Am. J. Bot.">
        <title>Genome assembly and annotation for red clover (Trifolium pratense; Fabaceae).</title>
        <authorList>
            <person name="Istvanek J."/>
            <person name="Jaros M."/>
            <person name="Krenek A."/>
            <person name="Repkova J."/>
        </authorList>
    </citation>
    <scope>NUCLEOTIDE SEQUENCE [LARGE SCALE GENOMIC DNA]</scope>
    <source>
        <strain evidence="3">cv. Tatra</strain>
        <tissue evidence="2">Young leaves</tissue>
    </source>
</reference>
<sequence length="64" mass="7270">MPPLSITKALEPENQHTPPCLQESQPRLYSLVPQHPICFAHLRPRLATTINQIATSVYQFVLSF</sequence>
<evidence type="ECO:0000313" key="2">
    <source>
        <dbReference type="EMBL" id="PNY00996.1"/>
    </source>
</evidence>
<proteinExistence type="predicted"/>
<dbReference type="AlphaFoldDB" id="A0A2K3ND75"/>
<dbReference type="Proteomes" id="UP000236291">
    <property type="component" value="Unassembled WGS sequence"/>
</dbReference>
<reference evidence="2 3" key="2">
    <citation type="journal article" date="2017" name="Front. Plant Sci.">
        <title>Gene Classification and Mining of Molecular Markers Useful in Red Clover (Trifolium pratense) Breeding.</title>
        <authorList>
            <person name="Istvanek J."/>
            <person name="Dluhosova J."/>
            <person name="Dluhos P."/>
            <person name="Patkova L."/>
            <person name="Nedelnik J."/>
            <person name="Repkova J."/>
        </authorList>
    </citation>
    <scope>NUCLEOTIDE SEQUENCE [LARGE SCALE GENOMIC DNA]</scope>
    <source>
        <strain evidence="3">cv. Tatra</strain>
        <tissue evidence="2">Young leaves</tissue>
    </source>
</reference>
<feature type="region of interest" description="Disordered" evidence="1">
    <location>
        <begin position="1"/>
        <end position="21"/>
    </location>
</feature>
<evidence type="ECO:0000313" key="3">
    <source>
        <dbReference type="Proteomes" id="UP000236291"/>
    </source>
</evidence>
<accession>A0A2K3ND75</accession>
<name>A0A2K3ND75_TRIPR</name>
<gene>
    <name evidence="2" type="ORF">L195_g024283</name>
</gene>
<comment type="caution">
    <text evidence="2">The sequence shown here is derived from an EMBL/GenBank/DDBJ whole genome shotgun (WGS) entry which is preliminary data.</text>
</comment>
<dbReference type="EMBL" id="ASHM01019580">
    <property type="protein sequence ID" value="PNY00996.1"/>
    <property type="molecule type" value="Genomic_DNA"/>
</dbReference>